<accession>A0AA36MUY7</accession>
<comment type="caution">
    <text evidence="2">The sequence shown here is derived from an EMBL/GenBank/DDBJ whole genome shotgun (WGS) entry which is preliminary data.</text>
</comment>
<feature type="region of interest" description="Disordered" evidence="1">
    <location>
        <begin position="67"/>
        <end position="87"/>
    </location>
</feature>
<feature type="region of interest" description="Disordered" evidence="1">
    <location>
        <begin position="106"/>
        <end position="166"/>
    </location>
</feature>
<dbReference type="AlphaFoldDB" id="A0AA36MUY7"/>
<protein>
    <submittedName>
        <fullName evidence="2">Uncharacterized protein</fullName>
    </submittedName>
</protein>
<feature type="compositionally biased region" description="Basic and acidic residues" evidence="1">
    <location>
        <begin position="140"/>
        <end position="157"/>
    </location>
</feature>
<dbReference type="EMBL" id="CAUJNA010000668">
    <property type="protein sequence ID" value="CAJ1379908.1"/>
    <property type="molecule type" value="Genomic_DNA"/>
</dbReference>
<dbReference type="Proteomes" id="UP001178507">
    <property type="component" value="Unassembled WGS sequence"/>
</dbReference>
<name>A0AA36MUY7_9DINO</name>
<evidence type="ECO:0000313" key="3">
    <source>
        <dbReference type="Proteomes" id="UP001178507"/>
    </source>
</evidence>
<gene>
    <name evidence="2" type="ORF">EVOR1521_LOCUS8000</name>
</gene>
<reference evidence="2" key="1">
    <citation type="submission" date="2023-08" db="EMBL/GenBank/DDBJ databases">
        <authorList>
            <person name="Chen Y."/>
            <person name="Shah S."/>
            <person name="Dougan E. K."/>
            <person name="Thang M."/>
            <person name="Chan C."/>
        </authorList>
    </citation>
    <scope>NUCLEOTIDE SEQUENCE</scope>
</reference>
<sequence length="421" mass="47001">MGRHAEALTLAFGTGAPRTSFFSLFGLGSKEEEEPGSALPSGDCPKLRPAQLARVSCPAVGAEMEVRRREGLDKARRRPMGGGARRYTDGMEPWSVVHSDAVKNTFIDISDPPQEEDRPKSDSEWSDTQEGAKKRRPGKREREQLKGLQTRDADCQRAEPTQISWPPPSTKCVLSVLALFACACAAWSWQGMQPQPQLNVEQQAKMDTCMRPEEKLEKPANALIKILTQVTEQGAEKDHDAVISKLDNERFNVRSGAWKFRCKASARAKLSPPSDSSRSQGLPQEVVESIVSSLKWDEEVSTQQRNFQVDGRNSVGHMYHFRLQSTRLGGMASVALMAYGLDFDMQKVVDHYETSEEPVYEDDVYIDRFGQGQVAKKFVQMAQKKFPIYSHRALPENVSQADLMQALDFACSREATKILSA</sequence>
<organism evidence="2 3">
    <name type="scientific">Effrenium voratum</name>
    <dbReference type="NCBI Taxonomy" id="2562239"/>
    <lineage>
        <taxon>Eukaryota</taxon>
        <taxon>Sar</taxon>
        <taxon>Alveolata</taxon>
        <taxon>Dinophyceae</taxon>
        <taxon>Suessiales</taxon>
        <taxon>Symbiodiniaceae</taxon>
        <taxon>Effrenium</taxon>
    </lineage>
</organism>
<proteinExistence type="predicted"/>
<keyword evidence="3" id="KW-1185">Reference proteome</keyword>
<evidence type="ECO:0000313" key="2">
    <source>
        <dbReference type="EMBL" id="CAJ1379908.1"/>
    </source>
</evidence>
<evidence type="ECO:0000256" key="1">
    <source>
        <dbReference type="SAM" id="MobiDB-lite"/>
    </source>
</evidence>